<dbReference type="Proteomes" id="UP001388673">
    <property type="component" value="Unassembled WGS sequence"/>
</dbReference>
<reference evidence="3 4" key="1">
    <citation type="journal article" date="2024" name="bioRxiv">
        <title>Comparative genomics of Cryptococcus and Kwoniella reveals pathogenesis evolution and contrasting karyotype dynamics via intercentromeric recombination or chromosome fusion.</title>
        <authorList>
            <person name="Coelho M.A."/>
            <person name="David-Palma M."/>
            <person name="Shea T."/>
            <person name="Bowers K."/>
            <person name="McGinley-Smith S."/>
            <person name="Mohammad A.W."/>
            <person name="Gnirke A."/>
            <person name="Yurkov A.M."/>
            <person name="Nowrousian M."/>
            <person name="Sun S."/>
            <person name="Cuomo C.A."/>
            <person name="Heitman J."/>
        </authorList>
    </citation>
    <scope>NUCLEOTIDE SEQUENCE [LARGE SCALE GENOMIC DNA]</scope>
    <source>
        <strain evidence="3 4">CBS 13917</strain>
    </source>
</reference>
<evidence type="ECO:0000313" key="4">
    <source>
        <dbReference type="Proteomes" id="UP001388673"/>
    </source>
</evidence>
<dbReference type="EMBL" id="JBCAWK010000005">
    <property type="protein sequence ID" value="KAK8858469.1"/>
    <property type="molecule type" value="Genomic_DNA"/>
</dbReference>
<name>A0AAW0YZS5_9TREE</name>
<dbReference type="AlphaFoldDB" id="A0AAW0YZS5"/>
<dbReference type="GeneID" id="92179954"/>
<dbReference type="GO" id="GO:0005634">
    <property type="term" value="C:nucleus"/>
    <property type="evidence" value="ECO:0007669"/>
    <property type="project" value="TreeGrafter"/>
</dbReference>
<organism evidence="3 4">
    <name type="scientific">Kwoniella newhampshirensis</name>
    <dbReference type="NCBI Taxonomy" id="1651941"/>
    <lineage>
        <taxon>Eukaryota</taxon>
        <taxon>Fungi</taxon>
        <taxon>Dikarya</taxon>
        <taxon>Basidiomycota</taxon>
        <taxon>Agaricomycotina</taxon>
        <taxon>Tremellomycetes</taxon>
        <taxon>Tremellales</taxon>
        <taxon>Cryptococcaceae</taxon>
        <taxon>Kwoniella</taxon>
    </lineage>
</organism>
<proteinExistence type="inferred from homology"/>
<protein>
    <recommendedName>
        <fullName evidence="5">Translation machinery-associated protein 16</fullName>
    </recommendedName>
</protein>
<dbReference type="Gene3D" id="1.20.1440.170">
    <property type="entry name" value="Translation machinery-associated protein 16-like"/>
    <property type="match status" value="1"/>
</dbReference>
<accession>A0AAW0YZS5</accession>
<comment type="similarity">
    <text evidence="1">Belongs to the TMA16 family.</text>
</comment>
<dbReference type="InterPro" id="IPR021346">
    <property type="entry name" value="Tma16"/>
</dbReference>
<keyword evidence="4" id="KW-1185">Reference proteome</keyword>
<feature type="compositionally biased region" description="Basic residues" evidence="2">
    <location>
        <begin position="1"/>
        <end position="12"/>
    </location>
</feature>
<dbReference type="PANTHER" id="PTHR13349:SF2">
    <property type="entry name" value="TRANSLATION MACHINERY-ASSOCIATED PROTEIN 16"/>
    <property type="match status" value="1"/>
</dbReference>
<dbReference type="Pfam" id="PF11176">
    <property type="entry name" value="Tma16"/>
    <property type="match status" value="1"/>
</dbReference>
<dbReference type="PANTHER" id="PTHR13349">
    <property type="entry name" value="TRANSLATION MACHINERY-ASSOCIATED PROTEIN 16"/>
    <property type="match status" value="1"/>
</dbReference>
<evidence type="ECO:0000256" key="1">
    <source>
        <dbReference type="ARBA" id="ARBA00034127"/>
    </source>
</evidence>
<comment type="caution">
    <text evidence="3">The sequence shown here is derived from an EMBL/GenBank/DDBJ whole genome shotgun (WGS) entry which is preliminary data.</text>
</comment>
<dbReference type="InterPro" id="IPR038356">
    <property type="entry name" value="Tma16_sf"/>
</dbReference>
<feature type="region of interest" description="Disordered" evidence="2">
    <location>
        <begin position="1"/>
        <end position="23"/>
    </location>
</feature>
<dbReference type="RefSeq" id="XP_066803310.1">
    <property type="nucleotide sequence ID" value="XM_066945809.1"/>
</dbReference>
<evidence type="ECO:0000256" key="2">
    <source>
        <dbReference type="SAM" id="MobiDB-lite"/>
    </source>
</evidence>
<dbReference type="KEGG" id="kne:92179954"/>
<sequence length="209" mass="23618">MPGNKRLTKKTIKGKEGLHPGSRKAAQLTRVHLRTDKLKSQNKARKEHAEAKLHRPLFFLHSLSSPHPLTMDSLKALITEVYITRNDARINELIAERRPGRPKQNELLVLEEFRRKERHEYETGMEVPDLTHGPTVKLMYTWLETDTTINHSHVDVLRQIRVSPTGETLVTKPGHTEEMGLIVEEGKVGDDWSSLAGQAAGDMAVEISA</sequence>
<gene>
    <name evidence="3" type="ORF">IAR55_002696</name>
</gene>
<evidence type="ECO:0000313" key="3">
    <source>
        <dbReference type="EMBL" id="KAK8858469.1"/>
    </source>
</evidence>
<evidence type="ECO:0008006" key="5">
    <source>
        <dbReference type="Google" id="ProtNLM"/>
    </source>
</evidence>